<dbReference type="GO" id="GO:0005634">
    <property type="term" value="C:nucleus"/>
    <property type="evidence" value="ECO:0007669"/>
    <property type="project" value="UniProtKB-SubCell"/>
</dbReference>
<accession>A0A2G5H852</accession>
<dbReference type="InterPro" id="IPR050613">
    <property type="entry name" value="Sec_Metabolite_Reg"/>
</dbReference>
<name>A0A2G5H852_CERBT</name>
<evidence type="ECO:0000256" key="1">
    <source>
        <dbReference type="ARBA" id="ARBA00004123"/>
    </source>
</evidence>
<evidence type="ECO:0000313" key="5">
    <source>
        <dbReference type="EMBL" id="PIA88710.1"/>
    </source>
</evidence>
<dbReference type="Proteomes" id="UP000230605">
    <property type="component" value="Chromosome 5"/>
</dbReference>
<organism evidence="5 7">
    <name type="scientific">Cercospora beticola</name>
    <name type="common">Sugarbeet leaf spot fungus</name>
    <dbReference type="NCBI Taxonomy" id="122368"/>
    <lineage>
        <taxon>Eukaryota</taxon>
        <taxon>Fungi</taxon>
        <taxon>Dikarya</taxon>
        <taxon>Ascomycota</taxon>
        <taxon>Pezizomycotina</taxon>
        <taxon>Dothideomycetes</taxon>
        <taxon>Dothideomycetidae</taxon>
        <taxon>Mycosphaerellales</taxon>
        <taxon>Mycosphaerellaceae</taxon>
        <taxon>Cercospora</taxon>
    </lineage>
</organism>
<evidence type="ECO:0000256" key="2">
    <source>
        <dbReference type="ARBA" id="ARBA00023242"/>
    </source>
</evidence>
<keyword evidence="2" id="KW-0539">Nucleus</keyword>
<dbReference type="PANTHER" id="PTHR31001">
    <property type="entry name" value="UNCHARACTERIZED TRANSCRIPTIONAL REGULATORY PROTEIN"/>
    <property type="match status" value="1"/>
</dbReference>
<evidence type="ECO:0000313" key="8">
    <source>
        <dbReference type="Proteomes" id="UP001302367"/>
    </source>
</evidence>
<evidence type="ECO:0000313" key="7">
    <source>
        <dbReference type="Proteomes" id="UP000230605"/>
    </source>
</evidence>
<sequence>MDQSAPPSSGRSCSVSMAESSMPSNAFVGSDGSLAPSGNPWTPPDENGTGGQEAYPFRNFWSVEGGLDEVLFAIPSREQADILVTAFFKYVDPLYPIIPENLFRSRFEEFWALPPIDRGKFNTTWVALLFIVLASGHIYVQDPTAIDFTSVPETYLSCCYRALCLVSFLSEWSLETIQVLILICNYFVTSTRTADCWTFSGILQKIVYGLELHLPPPASASVSEKHLRYALWQAFMFQDVSLSYFLELVPASCHHSIDVSLLRPVDDGENNPDSRLEEMLLSERAHVDIAYLNNKADVAYQRAMWQFSTFMQKNICIPTALGRPIARDAAHKGGLLADLQSIYDNLDPPFHSIDFRGQQGRVWRQMIMVASNYNLAFTMLHLAQNPATGVGIDWRGALKSSNKAMSAFFDLVNQDRQYLTMMTPINTRAYAQTLMICKVLSTAKEQTSGQEEPWLQLAVGNIERYMDLLHHARGSFAFEVKKQEYLNVLWGYRELLSAGTVG</sequence>
<proteinExistence type="predicted"/>
<dbReference type="OrthoDB" id="3266505at2759"/>
<dbReference type="EMBL" id="LKMD01000108">
    <property type="protein sequence ID" value="PIA88710.1"/>
    <property type="molecule type" value="Genomic_DNA"/>
</dbReference>
<feature type="compositionally biased region" description="Polar residues" evidence="3">
    <location>
        <begin position="1"/>
        <end position="24"/>
    </location>
</feature>
<reference evidence="6 8" key="2">
    <citation type="submission" date="2023-09" db="EMBL/GenBank/DDBJ databases">
        <title>Complete-Gapless Cercospora beticola genome.</title>
        <authorList>
            <person name="Wyatt N.A."/>
            <person name="Spanner R.E."/>
            <person name="Bolton M.D."/>
        </authorList>
    </citation>
    <scope>NUCLEOTIDE SEQUENCE [LARGE SCALE GENOMIC DNA]</scope>
    <source>
        <strain evidence="6">Cb09-40</strain>
    </source>
</reference>
<keyword evidence="8" id="KW-1185">Reference proteome</keyword>
<dbReference type="CDD" id="cd12148">
    <property type="entry name" value="fungal_TF_MHR"/>
    <property type="match status" value="1"/>
</dbReference>
<protein>
    <recommendedName>
        <fullName evidence="4">Xylanolytic transcriptional activator regulatory domain-containing protein</fullName>
    </recommendedName>
</protein>
<dbReference type="GO" id="GO:0006351">
    <property type="term" value="P:DNA-templated transcription"/>
    <property type="evidence" value="ECO:0007669"/>
    <property type="project" value="InterPro"/>
</dbReference>
<feature type="region of interest" description="Disordered" evidence="3">
    <location>
        <begin position="1"/>
        <end position="50"/>
    </location>
</feature>
<dbReference type="GO" id="GO:0008270">
    <property type="term" value="F:zinc ion binding"/>
    <property type="evidence" value="ECO:0007669"/>
    <property type="project" value="InterPro"/>
</dbReference>
<dbReference type="PANTHER" id="PTHR31001:SF81">
    <property type="entry name" value="ZN(II)2CYS6 TRANSCRIPTION FACTOR"/>
    <property type="match status" value="1"/>
</dbReference>
<feature type="domain" description="Xylanolytic transcriptional activator regulatory" evidence="4">
    <location>
        <begin position="86"/>
        <end position="278"/>
    </location>
</feature>
<evidence type="ECO:0000259" key="4">
    <source>
        <dbReference type="Pfam" id="PF04082"/>
    </source>
</evidence>
<evidence type="ECO:0000313" key="6">
    <source>
        <dbReference type="EMBL" id="WPB02750.1"/>
    </source>
</evidence>
<dbReference type="EMBL" id="CP134188">
    <property type="protein sequence ID" value="WPB02750.1"/>
    <property type="molecule type" value="Genomic_DNA"/>
</dbReference>
<dbReference type="GO" id="GO:0003677">
    <property type="term" value="F:DNA binding"/>
    <property type="evidence" value="ECO:0007669"/>
    <property type="project" value="InterPro"/>
</dbReference>
<reference evidence="5 7" key="1">
    <citation type="submission" date="2015-10" db="EMBL/GenBank/DDBJ databases">
        <title>The cercosporin biosynthetic gene cluster was horizontally transferred to several fungal lineages and shown to be expanded in Cercospora beticola based on microsynteny with recipient genomes.</title>
        <authorList>
            <person name="De Jonge R."/>
            <person name="Ebert M.K."/>
            <person name="Suttle J.C."/>
            <person name="Jurick Ii W.M."/>
            <person name="Secor G.A."/>
            <person name="Thomma B.P."/>
            <person name="Van De Peer Y."/>
            <person name="Bolton M.D."/>
        </authorList>
    </citation>
    <scope>NUCLEOTIDE SEQUENCE [LARGE SCALE GENOMIC DNA]</scope>
    <source>
        <strain evidence="5 7">09-40</strain>
    </source>
</reference>
<dbReference type="Pfam" id="PF04082">
    <property type="entry name" value="Fungal_trans"/>
    <property type="match status" value="1"/>
</dbReference>
<evidence type="ECO:0000256" key="3">
    <source>
        <dbReference type="SAM" id="MobiDB-lite"/>
    </source>
</evidence>
<dbReference type="AlphaFoldDB" id="A0A2G5H852"/>
<dbReference type="Proteomes" id="UP001302367">
    <property type="component" value="Chromosome 5"/>
</dbReference>
<comment type="subcellular location">
    <subcellularLocation>
        <location evidence="1">Nucleus</location>
    </subcellularLocation>
</comment>
<dbReference type="InterPro" id="IPR007219">
    <property type="entry name" value="XnlR_reg_dom"/>
</dbReference>
<gene>
    <name evidence="5" type="ORF">CB0940_06835</name>
    <name evidence="6" type="ORF">RHO25_007386</name>
</gene>